<keyword evidence="5" id="KW-1185">Reference proteome</keyword>
<feature type="compositionally biased region" description="Basic and acidic residues" evidence="2">
    <location>
        <begin position="521"/>
        <end position="531"/>
    </location>
</feature>
<sequence>MEGTTEGISWDEEAVAPYVREIQRSHTISAQLRVGNLESDHATQTDVTEVWEIKELRNVIQTLTQSLETLKKEIVIQKTLLQGEYEQKIEAHALELYNRMNHTIKDIETVHKKKIFTLRKSFQQQLSDALAVIRSSYETHYNGTSKTQKNHETHEADSAKIQALRRKLDEKDLLIQSLEAQIAQLEETEQPKQIIYQSEDDPEKERLLEENKEMRGEMDALQDKVLQLELVLKEKEKRIHSLDQDVGAMKVRMEEDQKTIEKLSLSQEQLKIELENEKSAAIALLQQQKEEMENVLKSKLKEKEKEQTRIQQEQEVKLRGELQRQKEQLMLETEKMNKLKEEAEQLRRINEKARTTKLDIENVNADKENLQAQIKKLLSVREEDLKTIERLQRELDRLNKTWEKKFEILKQSFHAIKDEMFLRQTLHRQAINLHKVSVSYMTDGSLGSLPPDLPVRNNFNPLSMPLPQIGTKPRSSMHMNSEDHLGSPEQDLYIENELQVVSDTDEDMEGVLPLPPPPSDMIKDNEVEKTFRPVGKNLTH</sequence>
<gene>
    <name evidence="4" type="ORF">GDO54_012723</name>
</gene>
<dbReference type="Pfam" id="PF15821">
    <property type="entry name" value="DUF4709"/>
    <property type="match status" value="1"/>
</dbReference>
<dbReference type="PANTHER" id="PTHR22382">
    <property type="entry name" value="RIKEN CDNA 4921504E06 GENE"/>
    <property type="match status" value="1"/>
</dbReference>
<protein>
    <recommendedName>
        <fullName evidence="3">DUF4709 domain-containing protein</fullName>
    </recommendedName>
</protein>
<dbReference type="Proteomes" id="UP001181693">
    <property type="component" value="Unassembled WGS sequence"/>
</dbReference>
<dbReference type="InterPro" id="IPR031651">
    <property type="entry name" value="DUF4709"/>
</dbReference>
<reference evidence="4" key="1">
    <citation type="thesis" date="2020" institute="ProQuest LLC" country="789 East Eisenhower Parkway, Ann Arbor, MI, USA">
        <title>Comparative Genomics and Chromosome Evolution.</title>
        <authorList>
            <person name="Mudd A.B."/>
        </authorList>
    </citation>
    <scope>NUCLEOTIDE SEQUENCE</scope>
    <source>
        <strain evidence="4">1538</strain>
        <tissue evidence="4">Blood</tissue>
    </source>
</reference>
<evidence type="ECO:0000256" key="2">
    <source>
        <dbReference type="SAM" id="MobiDB-lite"/>
    </source>
</evidence>
<feature type="region of interest" description="Disordered" evidence="2">
    <location>
        <begin position="515"/>
        <end position="540"/>
    </location>
</feature>
<organism evidence="4 5">
    <name type="scientific">Pyxicephalus adspersus</name>
    <name type="common">African bullfrog</name>
    <dbReference type="NCBI Taxonomy" id="30357"/>
    <lineage>
        <taxon>Eukaryota</taxon>
        <taxon>Metazoa</taxon>
        <taxon>Chordata</taxon>
        <taxon>Craniata</taxon>
        <taxon>Vertebrata</taxon>
        <taxon>Euteleostomi</taxon>
        <taxon>Amphibia</taxon>
        <taxon>Batrachia</taxon>
        <taxon>Anura</taxon>
        <taxon>Neobatrachia</taxon>
        <taxon>Ranoidea</taxon>
        <taxon>Pyxicephalidae</taxon>
        <taxon>Pyxicephalinae</taxon>
        <taxon>Pyxicephalus</taxon>
    </lineage>
</organism>
<dbReference type="InterPro" id="IPR040119">
    <property type="entry name" value="C10orf67-like"/>
</dbReference>
<accession>A0AAV3AL37</accession>
<proteinExistence type="predicted"/>
<dbReference type="PANTHER" id="PTHR22382:SF7">
    <property type="entry name" value="RIKEN CDNA 4921504E06 GENE"/>
    <property type="match status" value="1"/>
</dbReference>
<evidence type="ECO:0000313" key="5">
    <source>
        <dbReference type="Proteomes" id="UP001181693"/>
    </source>
</evidence>
<evidence type="ECO:0000259" key="3">
    <source>
        <dbReference type="Pfam" id="PF15821"/>
    </source>
</evidence>
<evidence type="ECO:0000313" key="4">
    <source>
        <dbReference type="EMBL" id="DBA25161.1"/>
    </source>
</evidence>
<keyword evidence="1" id="KW-0175">Coiled coil</keyword>
<feature type="coiled-coil region" evidence="1">
    <location>
        <begin position="161"/>
        <end position="401"/>
    </location>
</feature>
<comment type="caution">
    <text evidence="4">The sequence shown here is derived from an EMBL/GenBank/DDBJ whole genome shotgun (WGS) entry which is preliminary data.</text>
</comment>
<dbReference type="EMBL" id="DYDO01000005">
    <property type="protein sequence ID" value="DBA25161.1"/>
    <property type="molecule type" value="Genomic_DNA"/>
</dbReference>
<feature type="domain" description="DUF4709" evidence="3">
    <location>
        <begin position="27"/>
        <end position="134"/>
    </location>
</feature>
<evidence type="ECO:0000256" key="1">
    <source>
        <dbReference type="SAM" id="Coils"/>
    </source>
</evidence>
<dbReference type="AlphaFoldDB" id="A0AAV3AL37"/>
<name>A0AAV3AL37_PYXAD</name>